<evidence type="ECO:0000256" key="7">
    <source>
        <dbReference type="SAM" id="SignalP"/>
    </source>
</evidence>
<evidence type="ECO:0000313" key="9">
    <source>
        <dbReference type="EMBL" id="BAA06252.1"/>
    </source>
</evidence>
<accession>Q52615</accession>
<dbReference type="InterPro" id="IPR012338">
    <property type="entry name" value="Beta-lactam/transpept-like"/>
</dbReference>
<dbReference type="GO" id="GO:0008800">
    <property type="term" value="F:beta-lactamase activity"/>
    <property type="evidence" value="ECO:0007669"/>
    <property type="project" value="UniProtKB-UniRule"/>
</dbReference>
<dbReference type="RefSeq" id="WP_063851301.1">
    <property type="nucleotide sequence ID" value="NG_047909.1"/>
</dbReference>
<name>Q52615_PROVU</name>
<feature type="chain" id="PRO_5004248389" description="Beta-lactamase" evidence="7">
    <location>
        <begin position="30"/>
        <end position="300"/>
    </location>
</feature>
<dbReference type="SUPFAM" id="SSF56601">
    <property type="entry name" value="beta-lactamase/transpeptidase-like"/>
    <property type="match status" value="1"/>
</dbReference>
<feature type="signal peptide" evidence="7">
    <location>
        <begin position="1"/>
        <end position="29"/>
    </location>
</feature>
<dbReference type="GO" id="GO:0046677">
    <property type="term" value="P:response to antibiotic"/>
    <property type="evidence" value="ECO:0007669"/>
    <property type="project" value="UniProtKB-UniRule"/>
</dbReference>
<keyword evidence="7" id="KW-0732">Signal</keyword>
<evidence type="ECO:0000256" key="1">
    <source>
        <dbReference type="ARBA" id="ARBA00001526"/>
    </source>
</evidence>
<dbReference type="InterPro" id="IPR023650">
    <property type="entry name" value="Beta-lactam_class-A_AS"/>
</dbReference>
<keyword evidence="5 6" id="KW-0046">Antibiotic resistance</keyword>
<dbReference type="Pfam" id="PF13354">
    <property type="entry name" value="Beta-lactamase2"/>
    <property type="match status" value="1"/>
</dbReference>
<dbReference type="PANTHER" id="PTHR35333:SF3">
    <property type="entry name" value="BETA-LACTAMASE-TYPE TRANSPEPTIDASE FOLD CONTAINING PROTEIN"/>
    <property type="match status" value="1"/>
</dbReference>
<evidence type="ECO:0000256" key="2">
    <source>
        <dbReference type="ARBA" id="ARBA00009009"/>
    </source>
</evidence>
<protein>
    <recommendedName>
        <fullName evidence="3 6">Beta-lactamase</fullName>
        <ecNumber evidence="3 6">3.5.2.6</ecNumber>
    </recommendedName>
</protein>
<evidence type="ECO:0000256" key="5">
    <source>
        <dbReference type="ARBA" id="ARBA00023251"/>
    </source>
</evidence>
<proteinExistence type="inferred from homology"/>
<dbReference type="PANTHER" id="PTHR35333">
    <property type="entry name" value="BETA-LACTAMASE"/>
    <property type="match status" value="1"/>
</dbReference>
<dbReference type="EC" id="3.5.2.6" evidence="3 6"/>
<dbReference type="EMBL" id="D29982">
    <property type="protein sequence ID" value="BAA06252.1"/>
    <property type="molecule type" value="Genomic_DNA"/>
</dbReference>
<evidence type="ECO:0000259" key="8">
    <source>
        <dbReference type="Pfam" id="PF13354"/>
    </source>
</evidence>
<keyword evidence="4 6" id="KW-0378">Hydrolase</keyword>
<evidence type="ECO:0000256" key="3">
    <source>
        <dbReference type="ARBA" id="ARBA00012865"/>
    </source>
</evidence>
<evidence type="ECO:0000256" key="6">
    <source>
        <dbReference type="RuleBase" id="RU361140"/>
    </source>
</evidence>
<dbReference type="GO" id="GO:0030655">
    <property type="term" value="P:beta-lactam antibiotic catabolic process"/>
    <property type="evidence" value="ECO:0007669"/>
    <property type="project" value="InterPro"/>
</dbReference>
<dbReference type="NCBIfam" id="NF033103">
    <property type="entry name" value="bla_class_A"/>
    <property type="match status" value="1"/>
</dbReference>
<dbReference type="PIR" id="A55792">
    <property type="entry name" value="A55792"/>
</dbReference>
<feature type="domain" description="Beta-lactamase class A catalytic" evidence="8">
    <location>
        <begin position="52"/>
        <end position="267"/>
    </location>
</feature>
<comment type="catalytic activity">
    <reaction evidence="1 6">
        <text>a beta-lactam + H2O = a substituted beta-amino acid</text>
        <dbReference type="Rhea" id="RHEA:20401"/>
        <dbReference type="ChEBI" id="CHEBI:15377"/>
        <dbReference type="ChEBI" id="CHEBI:35627"/>
        <dbReference type="ChEBI" id="CHEBI:140347"/>
        <dbReference type="EC" id="3.5.2.6"/>
    </reaction>
</comment>
<organism evidence="9">
    <name type="scientific">Proteus vulgaris</name>
    <dbReference type="NCBI Taxonomy" id="585"/>
    <lineage>
        <taxon>Bacteria</taxon>
        <taxon>Pseudomonadati</taxon>
        <taxon>Pseudomonadota</taxon>
        <taxon>Gammaproteobacteria</taxon>
        <taxon>Enterobacterales</taxon>
        <taxon>Morganellaceae</taxon>
        <taxon>Proteus</taxon>
    </lineage>
</organism>
<dbReference type="PRINTS" id="PR00118">
    <property type="entry name" value="BLACTAMASEA"/>
</dbReference>
<sequence>MTMFKTTFRQTAAIAVSLISLLASPMLWADNNNTIEEQLNTLEKYSQGRLGVALINTEDNSQITYRGEERFAMASTSKVMAVAAVLKASEKQAGLLDKNITIKKSDLVAYSPITEKHLTTGMTLAELSAATLQYSDNTAMNKILDYLGGPAKVTQFARSINDVTYRLDRKEPELNTAIHGDPRDTTSPIAMAKSLQALTLGDALGQSQRQQLVTWLKGNTTGDNSIKAGLPKHWVVGDKTGSGDYGTTNDIAVIWPENHAPLILVVYFTQQEQNAKYRKDIIAKAAEIVTKEISNSPQTK</sequence>
<reference evidence="9" key="1">
    <citation type="journal article" date="1994" name="Biochemistry">
        <title>Replacement of serine 237 in class A beta-lactamase of Proteus vulgaris modifies its unique substrate specificity.</title>
        <authorList>
            <person name="Tamaki M."/>
            <person name="Nukaga M."/>
            <person name="Sawai T."/>
        </authorList>
    </citation>
    <scope>NUCLEOTIDE SEQUENCE</scope>
    <source>
        <strain evidence="9">K1</strain>
    </source>
</reference>
<comment type="similarity">
    <text evidence="2 6">Belongs to the class-A beta-lactamase family.</text>
</comment>
<dbReference type="Gene3D" id="3.40.710.10">
    <property type="entry name" value="DD-peptidase/beta-lactamase superfamily"/>
    <property type="match status" value="1"/>
</dbReference>
<dbReference type="AlphaFoldDB" id="Q52615"/>
<evidence type="ECO:0000256" key="4">
    <source>
        <dbReference type="ARBA" id="ARBA00022801"/>
    </source>
</evidence>
<dbReference type="PROSITE" id="PS00146">
    <property type="entry name" value="BETA_LACTAMASE_A"/>
    <property type="match status" value="1"/>
</dbReference>
<dbReference type="InterPro" id="IPR045155">
    <property type="entry name" value="Beta-lactam_cat"/>
</dbReference>
<dbReference type="InterPro" id="IPR000871">
    <property type="entry name" value="Beta-lactam_class-A"/>
</dbReference>